<name>A0A543ANK1_9MICC</name>
<gene>
    <name evidence="1" type="ORF">FB556_0601</name>
</gene>
<comment type="caution">
    <text evidence="1">The sequence shown here is derived from an EMBL/GenBank/DDBJ whole genome shotgun (WGS) entry which is preliminary data.</text>
</comment>
<proteinExistence type="predicted"/>
<dbReference type="EMBL" id="VFOU01000001">
    <property type="protein sequence ID" value="TQL74148.1"/>
    <property type="molecule type" value="Genomic_DNA"/>
</dbReference>
<dbReference type="AlphaFoldDB" id="A0A543ANK1"/>
<keyword evidence="2" id="KW-1185">Reference proteome</keyword>
<protein>
    <submittedName>
        <fullName evidence="1">Uncharacterized protein</fullName>
    </submittedName>
</protein>
<evidence type="ECO:0000313" key="2">
    <source>
        <dbReference type="Proteomes" id="UP000319746"/>
    </source>
</evidence>
<sequence length="36" mass="4159">MPTLFMTSREFLVTSQETFSKEFLSPLEMHRYGGGC</sequence>
<dbReference type="Proteomes" id="UP000319746">
    <property type="component" value="Unassembled WGS sequence"/>
</dbReference>
<accession>A0A543ANK1</accession>
<reference evidence="1 2" key="1">
    <citation type="submission" date="2019-06" db="EMBL/GenBank/DDBJ databases">
        <title>Sequencing the genomes of 1000 actinobacteria strains.</title>
        <authorList>
            <person name="Klenk H.-P."/>
        </authorList>
    </citation>
    <scope>NUCLEOTIDE SEQUENCE [LARGE SCALE GENOMIC DNA]</scope>
    <source>
        <strain evidence="1 2">DSM 24083</strain>
    </source>
</reference>
<evidence type="ECO:0000313" key="1">
    <source>
        <dbReference type="EMBL" id="TQL74148.1"/>
    </source>
</evidence>
<organism evidence="1 2">
    <name type="scientific">Enteractinococcus coprophilus</name>
    <dbReference type="NCBI Taxonomy" id="1027633"/>
    <lineage>
        <taxon>Bacteria</taxon>
        <taxon>Bacillati</taxon>
        <taxon>Actinomycetota</taxon>
        <taxon>Actinomycetes</taxon>
        <taxon>Micrococcales</taxon>
        <taxon>Micrococcaceae</taxon>
    </lineage>
</organism>